<feature type="region of interest" description="Disordered" evidence="2">
    <location>
        <begin position="26"/>
        <end position="52"/>
    </location>
</feature>
<proteinExistence type="predicted"/>
<evidence type="ECO:0000256" key="1">
    <source>
        <dbReference type="ARBA" id="ARBA00022679"/>
    </source>
</evidence>
<dbReference type="InterPro" id="IPR051706">
    <property type="entry name" value="Glycosyltransferase_domain"/>
</dbReference>
<feature type="compositionally biased region" description="Low complexity" evidence="2">
    <location>
        <begin position="385"/>
        <end position="398"/>
    </location>
</feature>
<dbReference type="InterPro" id="IPR007577">
    <property type="entry name" value="GlycoTrfase_DXD_sugar-bd_CS"/>
</dbReference>
<keyword evidence="5" id="KW-1185">Reference proteome</keyword>
<sequence length="544" mass="60375">MVLRCTPCSPTLSATDSREHVISFSEDAHLRHSGEGRRSHSRSTTAPPPWPKAMRLDLVSAEDSPKPRTPRSRPRDLHVCRRTMGRNLLVLAVASLVISHVSWSAHLAARERRYRWRPMSVGLAAGAAGGIPKIIHQMYRTRELPPEWADVPAVWEATHPDYTYILWTDDTLRELIALEYPWLLPTYDSYPYDTQRWDASRYAILHKYGGLYVDLDLKPSARVDEMIRGQTLLLPHTPNVGLTNAMMASVAAHPFLREALNQLPQYAHAWYHVSKHNTVLSSTGSTFVWAMFMRWSDARHPVSLVPAEDWGKCSVCGRSCRAASHPRSSTQRVGGAGEATDGTEVPPPRKQAKEWAEGRQFGHLRDGEVAGGSENAEKGFRESDAPASGRGTTSAAAGELHAAEPLRSKQPAAASAEGLRTQRTREEETIEKGVTSHARQTSEKEPAAASAGEEDGFLWLSPFDHGRGSSWHSWDSALVLFLFCKINYLIVFVGVLAVYARTKKPGVAAAVALAIVFCIWLNHLMGLSVFEGLLCRPWIWLIMS</sequence>
<keyword evidence="3" id="KW-1133">Transmembrane helix</keyword>
<dbReference type="PANTHER" id="PTHR32385">
    <property type="entry name" value="MANNOSYL PHOSPHORYLINOSITOL CERAMIDE SYNTHASE"/>
    <property type="match status" value="1"/>
</dbReference>
<dbReference type="AlphaFoldDB" id="A0AB34K4B1"/>
<evidence type="ECO:0000256" key="2">
    <source>
        <dbReference type="SAM" id="MobiDB-lite"/>
    </source>
</evidence>
<name>A0AB34K4B1_PRYPA</name>
<evidence type="ECO:0008006" key="6">
    <source>
        <dbReference type="Google" id="ProtNLM"/>
    </source>
</evidence>
<evidence type="ECO:0000256" key="3">
    <source>
        <dbReference type="SAM" id="Phobius"/>
    </source>
</evidence>
<comment type="caution">
    <text evidence="4">The sequence shown here is derived from an EMBL/GenBank/DDBJ whole genome shotgun (WGS) entry which is preliminary data.</text>
</comment>
<keyword evidence="1" id="KW-0808">Transferase</keyword>
<dbReference type="Gene3D" id="3.90.550.20">
    <property type="match status" value="1"/>
</dbReference>
<evidence type="ECO:0000313" key="4">
    <source>
        <dbReference type="EMBL" id="KAL1529289.1"/>
    </source>
</evidence>
<organism evidence="4 5">
    <name type="scientific">Prymnesium parvum</name>
    <name type="common">Toxic golden alga</name>
    <dbReference type="NCBI Taxonomy" id="97485"/>
    <lineage>
        <taxon>Eukaryota</taxon>
        <taxon>Haptista</taxon>
        <taxon>Haptophyta</taxon>
        <taxon>Prymnesiophyceae</taxon>
        <taxon>Prymnesiales</taxon>
        <taxon>Prymnesiaceae</taxon>
        <taxon>Prymnesium</taxon>
    </lineage>
</organism>
<dbReference type="GO" id="GO:0051999">
    <property type="term" value="P:mannosyl-inositol phosphorylceramide biosynthetic process"/>
    <property type="evidence" value="ECO:0007669"/>
    <property type="project" value="TreeGrafter"/>
</dbReference>
<dbReference type="EMBL" id="JBGBPQ010000001">
    <property type="protein sequence ID" value="KAL1529289.1"/>
    <property type="molecule type" value="Genomic_DNA"/>
</dbReference>
<feature type="transmembrane region" description="Helical" evidence="3">
    <location>
        <begin position="477"/>
        <end position="500"/>
    </location>
</feature>
<dbReference type="PANTHER" id="PTHR32385:SF22">
    <property type="entry name" value="MANNOSYL PHOSPHORYLINOSITOL CERAMIDE SYNTHASE SUR1"/>
    <property type="match status" value="1"/>
</dbReference>
<reference evidence="4 5" key="1">
    <citation type="journal article" date="2024" name="Science">
        <title>Giant polyketide synthase enzymes in the biosynthesis of giant marine polyether toxins.</title>
        <authorList>
            <person name="Fallon T.R."/>
            <person name="Shende V.V."/>
            <person name="Wierzbicki I.H."/>
            <person name="Pendleton A.L."/>
            <person name="Watervoot N.F."/>
            <person name="Auber R.P."/>
            <person name="Gonzalez D.J."/>
            <person name="Wisecaver J.H."/>
            <person name="Moore B.S."/>
        </authorList>
    </citation>
    <scope>NUCLEOTIDE SEQUENCE [LARGE SCALE GENOMIC DNA]</scope>
    <source>
        <strain evidence="4 5">12B1</strain>
    </source>
</reference>
<evidence type="ECO:0000313" key="5">
    <source>
        <dbReference type="Proteomes" id="UP001515480"/>
    </source>
</evidence>
<feature type="compositionally biased region" description="Basic and acidic residues" evidence="2">
    <location>
        <begin position="375"/>
        <end position="384"/>
    </location>
</feature>
<dbReference type="InterPro" id="IPR029044">
    <property type="entry name" value="Nucleotide-diphossugar_trans"/>
</dbReference>
<feature type="transmembrane region" description="Helical" evidence="3">
    <location>
        <begin position="506"/>
        <end position="534"/>
    </location>
</feature>
<keyword evidence="3" id="KW-0472">Membrane</keyword>
<accession>A0AB34K4B1</accession>
<dbReference type="Pfam" id="PF04488">
    <property type="entry name" value="Gly_transf_sug"/>
    <property type="match status" value="1"/>
</dbReference>
<gene>
    <name evidence="4" type="ORF">AB1Y20_000243</name>
</gene>
<feature type="compositionally biased region" description="Basic and acidic residues" evidence="2">
    <location>
        <begin position="26"/>
        <end position="38"/>
    </location>
</feature>
<keyword evidence="3" id="KW-0812">Transmembrane</keyword>
<dbReference type="GO" id="GO:0000030">
    <property type="term" value="F:mannosyltransferase activity"/>
    <property type="evidence" value="ECO:0007669"/>
    <property type="project" value="TreeGrafter"/>
</dbReference>
<dbReference type="GO" id="GO:0016020">
    <property type="term" value="C:membrane"/>
    <property type="evidence" value="ECO:0007669"/>
    <property type="project" value="GOC"/>
</dbReference>
<dbReference type="Proteomes" id="UP001515480">
    <property type="component" value="Unassembled WGS sequence"/>
</dbReference>
<dbReference type="SUPFAM" id="SSF53448">
    <property type="entry name" value="Nucleotide-diphospho-sugar transferases"/>
    <property type="match status" value="1"/>
</dbReference>
<feature type="transmembrane region" description="Helical" evidence="3">
    <location>
        <begin position="88"/>
        <end position="109"/>
    </location>
</feature>
<protein>
    <recommendedName>
        <fullName evidence="6">Glycosyltransferase family 32 protein</fullName>
    </recommendedName>
</protein>
<feature type="region of interest" description="Disordered" evidence="2">
    <location>
        <begin position="320"/>
        <end position="450"/>
    </location>
</feature>